<gene>
    <name evidence="1" type="ORF">RFULGI_LOCUS11722</name>
</gene>
<dbReference type="EMBL" id="CAJVPZ010026212">
    <property type="protein sequence ID" value="CAG8725005.1"/>
    <property type="molecule type" value="Genomic_DNA"/>
</dbReference>
<evidence type="ECO:0000313" key="2">
    <source>
        <dbReference type="Proteomes" id="UP000789396"/>
    </source>
</evidence>
<proteinExistence type="predicted"/>
<sequence>IEINKNEIIVPDNNEVEDNNENKYKHKNNDNDDIDQIVIDNNISNHLDAALLLF</sequence>
<protein>
    <submittedName>
        <fullName evidence="1">4968_t:CDS:1</fullName>
    </submittedName>
</protein>
<accession>A0A9N9NDQ3</accession>
<name>A0A9N9NDQ3_9GLOM</name>
<keyword evidence="2" id="KW-1185">Reference proteome</keyword>
<dbReference type="AlphaFoldDB" id="A0A9N9NDQ3"/>
<feature type="non-terminal residue" evidence="1">
    <location>
        <position position="1"/>
    </location>
</feature>
<reference evidence="1" key="1">
    <citation type="submission" date="2021-06" db="EMBL/GenBank/DDBJ databases">
        <authorList>
            <person name="Kallberg Y."/>
            <person name="Tangrot J."/>
            <person name="Rosling A."/>
        </authorList>
    </citation>
    <scope>NUCLEOTIDE SEQUENCE</scope>
    <source>
        <strain evidence="1">IN212</strain>
    </source>
</reference>
<evidence type="ECO:0000313" key="1">
    <source>
        <dbReference type="EMBL" id="CAG8725005.1"/>
    </source>
</evidence>
<organism evidence="1 2">
    <name type="scientific">Racocetra fulgida</name>
    <dbReference type="NCBI Taxonomy" id="60492"/>
    <lineage>
        <taxon>Eukaryota</taxon>
        <taxon>Fungi</taxon>
        <taxon>Fungi incertae sedis</taxon>
        <taxon>Mucoromycota</taxon>
        <taxon>Glomeromycotina</taxon>
        <taxon>Glomeromycetes</taxon>
        <taxon>Diversisporales</taxon>
        <taxon>Gigasporaceae</taxon>
        <taxon>Racocetra</taxon>
    </lineage>
</organism>
<dbReference type="Proteomes" id="UP000789396">
    <property type="component" value="Unassembled WGS sequence"/>
</dbReference>
<comment type="caution">
    <text evidence="1">The sequence shown here is derived from an EMBL/GenBank/DDBJ whole genome shotgun (WGS) entry which is preliminary data.</text>
</comment>